<evidence type="ECO:0000313" key="2">
    <source>
        <dbReference type="EMBL" id="KAK9281287.1"/>
    </source>
</evidence>
<keyword evidence="3" id="KW-1185">Reference proteome</keyword>
<dbReference type="Proteomes" id="UP001415857">
    <property type="component" value="Unassembled WGS sequence"/>
</dbReference>
<name>A0AAP0WVW1_LIQFO</name>
<dbReference type="AlphaFoldDB" id="A0AAP0WVW1"/>
<proteinExistence type="predicted"/>
<organism evidence="2 3">
    <name type="scientific">Liquidambar formosana</name>
    <name type="common">Formosan gum</name>
    <dbReference type="NCBI Taxonomy" id="63359"/>
    <lineage>
        <taxon>Eukaryota</taxon>
        <taxon>Viridiplantae</taxon>
        <taxon>Streptophyta</taxon>
        <taxon>Embryophyta</taxon>
        <taxon>Tracheophyta</taxon>
        <taxon>Spermatophyta</taxon>
        <taxon>Magnoliopsida</taxon>
        <taxon>eudicotyledons</taxon>
        <taxon>Gunneridae</taxon>
        <taxon>Pentapetalae</taxon>
        <taxon>Saxifragales</taxon>
        <taxon>Altingiaceae</taxon>
        <taxon>Liquidambar</taxon>
    </lineage>
</organism>
<evidence type="ECO:0000256" key="1">
    <source>
        <dbReference type="SAM" id="MobiDB-lite"/>
    </source>
</evidence>
<evidence type="ECO:0000313" key="3">
    <source>
        <dbReference type="Proteomes" id="UP001415857"/>
    </source>
</evidence>
<gene>
    <name evidence="2" type="ORF">L1049_004184</name>
</gene>
<protein>
    <submittedName>
        <fullName evidence="2">Uncharacterized protein</fullName>
    </submittedName>
</protein>
<comment type="caution">
    <text evidence="2">The sequence shown here is derived from an EMBL/GenBank/DDBJ whole genome shotgun (WGS) entry which is preliminary data.</text>
</comment>
<dbReference type="EMBL" id="JBBPBK010000007">
    <property type="protein sequence ID" value="KAK9281287.1"/>
    <property type="molecule type" value="Genomic_DNA"/>
</dbReference>
<reference evidence="2 3" key="1">
    <citation type="journal article" date="2024" name="Plant J.">
        <title>Genome sequences and population genomics reveal climatic adaptation and genomic divergence between two closely related sweetgum species.</title>
        <authorList>
            <person name="Xu W.Q."/>
            <person name="Ren C.Q."/>
            <person name="Zhang X.Y."/>
            <person name="Comes H.P."/>
            <person name="Liu X.H."/>
            <person name="Li Y.G."/>
            <person name="Kettle C.J."/>
            <person name="Jalonen R."/>
            <person name="Gaisberger H."/>
            <person name="Ma Y.Z."/>
            <person name="Qiu Y.X."/>
        </authorList>
    </citation>
    <scope>NUCLEOTIDE SEQUENCE [LARGE SCALE GENOMIC DNA]</scope>
    <source>
        <strain evidence="2">Hangzhou</strain>
    </source>
</reference>
<feature type="compositionally biased region" description="Pro residues" evidence="1">
    <location>
        <begin position="45"/>
        <end position="56"/>
    </location>
</feature>
<accession>A0AAP0WVW1</accession>
<sequence length="79" mass="8434">MPKTGSGACVENNTATSLPSHAIKKGSTNSLRHPLLCNAENPQHQAPPPLLPPPVAYSPALQAQNCHQEAWKIELEIST</sequence>
<feature type="region of interest" description="Disordered" evidence="1">
    <location>
        <begin position="1"/>
        <end position="56"/>
    </location>
</feature>